<evidence type="ECO:0000256" key="2">
    <source>
        <dbReference type="ARBA" id="ARBA00023015"/>
    </source>
</evidence>
<dbReference type="Gene3D" id="1.10.10.10">
    <property type="entry name" value="Winged helix-like DNA-binding domain superfamily/Winged helix DNA-binding domain"/>
    <property type="match status" value="1"/>
</dbReference>
<reference evidence="7" key="1">
    <citation type="submission" date="2023-07" db="EMBL/GenBank/DDBJ databases">
        <title>Molecular identification of indigenous halophilic bacteria isolated from red sea cost, biodegradation of synthetic dyes and assessment of degraded metabolite toxicity.</title>
        <authorList>
            <person name="Chaieb K."/>
            <person name="Altayb H.N."/>
        </authorList>
    </citation>
    <scope>NUCLEOTIDE SEQUENCE [LARGE SCALE GENOMIC DNA]</scope>
    <source>
        <strain evidence="7">K20</strain>
    </source>
</reference>
<accession>A0ABS7YV19</accession>
<dbReference type="InterPro" id="IPR036388">
    <property type="entry name" value="WH-like_DNA-bd_sf"/>
</dbReference>
<dbReference type="Pfam" id="PF03466">
    <property type="entry name" value="LysR_substrate"/>
    <property type="match status" value="1"/>
</dbReference>
<dbReference type="Proteomes" id="UP001199044">
    <property type="component" value="Unassembled WGS sequence"/>
</dbReference>
<sequence>MNKNYNDLLAFVTVAREGSFTKAAGQLGVSQSALSHTVKGLEERLDVRLLHRTTRSVSPTEAGERLLQSVGPKLADIDRELEMVNEFKLRPAGTIRITAAEHALKTILWPKIKQVLKEYPDITVEISMNYGFVDIVAERFDAGVRLGESLEQDMIAIPISPRLRMAVVATPEYWANHGKPVTPHELVNHRCINIRLPTLGGVYAWEFEKDGKVINVNVKGQIVIESSVNRLDAALSGLGITYVPEDMVMESLADGSLVRVLEEWCPEFDGYYLYYPNRQLSSPAFKILVDALRYSSR</sequence>
<organism evidence="6 7">
    <name type="scientific">Vibrio tritonius</name>
    <dbReference type="NCBI Taxonomy" id="1435069"/>
    <lineage>
        <taxon>Bacteria</taxon>
        <taxon>Pseudomonadati</taxon>
        <taxon>Pseudomonadota</taxon>
        <taxon>Gammaproteobacteria</taxon>
        <taxon>Vibrionales</taxon>
        <taxon>Vibrionaceae</taxon>
        <taxon>Vibrio</taxon>
    </lineage>
</organism>
<evidence type="ECO:0000313" key="6">
    <source>
        <dbReference type="EMBL" id="MCA2018847.1"/>
    </source>
</evidence>
<dbReference type="Gene3D" id="3.40.190.290">
    <property type="match status" value="1"/>
</dbReference>
<dbReference type="SUPFAM" id="SSF53850">
    <property type="entry name" value="Periplasmic binding protein-like II"/>
    <property type="match status" value="1"/>
</dbReference>
<dbReference type="SUPFAM" id="SSF46785">
    <property type="entry name" value="Winged helix' DNA-binding domain"/>
    <property type="match status" value="1"/>
</dbReference>
<comment type="similarity">
    <text evidence="1">Belongs to the LysR transcriptional regulatory family.</text>
</comment>
<dbReference type="PROSITE" id="PS50931">
    <property type="entry name" value="HTH_LYSR"/>
    <property type="match status" value="1"/>
</dbReference>
<dbReference type="InterPro" id="IPR058163">
    <property type="entry name" value="LysR-type_TF_proteobact-type"/>
</dbReference>
<evidence type="ECO:0000256" key="3">
    <source>
        <dbReference type="ARBA" id="ARBA00023125"/>
    </source>
</evidence>
<proteinExistence type="inferred from homology"/>
<gene>
    <name evidence="6" type="ORF">LDJ79_22230</name>
</gene>
<dbReference type="RefSeq" id="WP_068716497.1">
    <property type="nucleotide sequence ID" value="NZ_AP014636.1"/>
</dbReference>
<evidence type="ECO:0000256" key="4">
    <source>
        <dbReference type="ARBA" id="ARBA00023163"/>
    </source>
</evidence>
<dbReference type="EMBL" id="JAIWIU010000204">
    <property type="protein sequence ID" value="MCA2018847.1"/>
    <property type="molecule type" value="Genomic_DNA"/>
</dbReference>
<keyword evidence="7" id="KW-1185">Reference proteome</keyword>
<protein>
    <submittedName>
        <fullName evidence="6">LysR family transcriptional regulator</fullName>
    </submittedName>
</protein>
<comment type="caution">
    <text evidence="6">The sequence shown here is derived from an EMBL/GenBank/DDBJ whole genome shotgun (WGS) entry which is preliminary data.</text>
</comment>
<dbReference type="PANTHER" id="PTHR30537:SF1">
    <property type="entry name" value="HTH-TYPE TRANSCRIPTIONAL REGULATOR PGRR"/>
    <property type="match status" value="1"/>
</dbReference>
<name>A0ABS7YV19_9VIBR</name>
<dbReference type="PRINTS" id="PR00039">
    <property type="entry name" value="HTHLYSR"/>
</dbReference>
<dbReference type="CDD" id="cd08474">
    <property type="entry name" value="PBP2_CrgA_like_5"/>
    <property type="match status" value="1"/>
</dbReference>
<evidence type="ECO:0000259" key="5">
    <source>
        <dbReference type="PROSITE" id="PS50931"/>
    </source>
</evidence>
<evidence type="ECO:0000256" key="1">
    <source>
        <dbReference type="ARBA" id="ARBA00009437"/>
    </source>
</evidence>
<dbReference type="InterPro" id="IPR000847">
    <property type="entry name" value="LysR_HTH_N"/>
</dbReference>
<dbReference type="PANTHER" id="PTHR30537">
    <property type="entry name" value="HTH-TYPE TRANSCRIPTIONAL REGULATOR"/>
    <property type="match status" value="1"/>
</dbReference>
<keyword evidence="3" id="KW-0238">DNA-binding</keyword>
<keyword evidence="2" id="KW-0805">Transcription regulation</keyword>
<feature type="domain" description="HTH lysR-type" evidence="5">
    <location>
        <begin position="1"/>
        <end position="60"/>
    </location>
</feature>
<dbReference type="InterPro" id="IPR005119">
    <property type="entry name" value="LysR_subst-bd"/>
</dbReference>
<dbReference type="Pfam" id="PF00126">
    <property type="entry name" value="HTH_1"/>
    <property type="match status" value="1"/>
</dbReference>
<keyword evidence="4" id="KW-0804">Transcription</keyword>
<evidence type="ECO:0000313" key="7">
    <source>
        <dbReference type="Proteomes" id="UP001199044"/>
    </source>
</evidence>
<dbReference type="InterPro" id="IPR036390">
    <property type="entry name" value="WH_DNA-bd_sf"/>
</dbReference>